<dbReference type="Pfam" id="PF00149">
    <property type="entry name" value="Metallophos"/>
    <property type="match status" value="1"/>
</dbReference>
<dbReference type="InterPro" id="IPR004843">
    <property type="entry name" value="Calcineurin-like_PHP"/>
</dbReference>
<organism evidence="2 3">
    <name type="scientific">Spirosoma foliorum</name>
    <dbReference type="NCBI Taxonomy" id="2710596"/>
    <lineage>
        <taxon>Bacteria</taxon>
        <taxon>Pseudomonadati</taxon>
        <taxon>Bacteroidota</taxon>
        <taxon>Cytophagia</taxon>
        <taxon>Cytophagales</taxon>
        <taxon>Cytophagaceae</taxon>
        <taxon>Spirosoma</taxon>
    </lineage>
</organism>
<dbReference type="Gene3D" id="3.60.21.10">
    <property type="match status" value="1"/>
</dbReference>
<dbReference type="KEGG" id="sfol:H3H32_18845"/>
<gene>
    <name evidence="2" type="ORF">H3H32_18845</name>
</gene>
<dbReference type="EMBL" id="CP059732">
    <property type="protein sequence ID" value="QMW07005.1"/>
    <property type="molecule type" value="Genomic_DNA"/>
</dbReference>
<dbReference type="Proteomes" id="UP000515369">
    <property type="component" value="Chromosome"/>
</dbReference>
<accession>A0A7G5H7B3</accession>
<dbReference type="SUPFAM" id="SSF56300">
    <property type="entry name" value="Metallo-dependent phosphatases"/>
    <property type="match status" value="1"/>
</dbReference>
<protein>
    <submittedName>
        <fullName evidence="2">Metallophosphoesterase</fullName>
    </submittedName>
</protein>
<dbReference type="AlphaFoldDB" id="A0A7G5H7B3"/>
<evidence type="ECO:0000313" key="2">
    <source>
        <dbReference type="EMBL" id="QMW07005.1"/>
    </source>
</evidence>
<name>A0A7G5H7B3_9BACT</name>
<dbReference type="InterPro" id="IPR029052">
    <property type="entry name" value="Metallo-depent_PP-like"/>
</dbReference>
<feature type="domain" description="Calcineurin-like phosphoesterase" evidence="1">
    <location>
        <begin position="1"/>
        <end position="149"/>
    </location>
</feature>
<proteinExistence type="predicted"/>
<evidence type="ECO:0000313" key="3">
    <source>
        <dbReference type="Proteomes" id="UP000515369"/>
    </source>
</evidence>
<evidence type="ECO:0000259" key="1">
    <source>
        <dbReference type="Pfam" id="PF00149"/>
    </source>
</evidence>
<reference evidence="2 3" key="1">
    <citation type="submission" date="2020-07" db="EMBL/GenBank/DDBJ databases">
        <title>Spirosoma foliorum sp. nov., isolated from the leaves on the Nejang mountain Korea, Republic of.</title>
        <authorList>
            <person name="Ho H."/>
            <person name="Lee Y.-J."/>
            <person name="Nurcahyanto D.-A."/>
            <person name="Kim S.-G."/>
        </authorList>
    </citation>
    <scope>NUCLEOTIDE SEQUENCE [LARGE SCALE GENOMIC DNA]</scope>
    <source>
        <strain evidence="2 3">PL0136</strain>
    </source>
</reference>
<sequence>MKFLIISDLHGRTVWKEADFTRYDQIIFLGDYTDSYIVDDEIIYSNLNDIIQLKQSNPDKFVLLIGNHDAQYLHFPSYRCSGFRAWAQPALTDLFDKHYHLFQMAYQHGTYLFTHAGITNQWLMRFLTKIGNEALMITPGYYLAGLLNEVYGEPSPLRNLLFEVSARRGGHDPFSGPIWADRSETKFDYLAGFHQVVGHTPIDDFMTIGNEQGSITYTDVLQTKTAFYEITIPD</sequence>
<dbReference type="GO" id="GO:0016787">
    <property type="term" value="F:hydrolase activity"/>
    <property type="evidence" value="ECO:0007669"/>
    <property type="project" value="InterPro"/>
</dbReference>
<keyword evidence="3" id="KW-1185">Reference proteome</keyword>